<gene>
    <name evidence="2" type="ORF">EPI11_03380</name>
</gene>
<sequence>MKNFTFILPFIFMGCCLCNAQNNVITFVYENNTHRVKEMPSKADFSTDIRVVQEGTCAGFKITKVNRADTFTITTSGSEFVISGIPETSEEIKINVTCNGTSPKNELTIKRVTKEKDTEEVPVPDQNQGKGNTKYDSEYNYLLSTNPDFNNRAVIYDRKKNLARYFFNKDGILLSMAPVNIDANDYYEVSMIVPKVDQNKYYMTMDCEYNPSDLSQRITAIIDKAGSQSGGDSQIEYVKITQTFSPCTDNAKILFYKDGVEMANHYDIKKINSLHHYELAASFVSTDLINPEFDVFPLNATQNTIREINNSKRTMVTFNVIFYWKPTIEWIKKLSKNKENDDSNVTDGRDVYKEATFWERLNPTFGVALNNAWDENFFMGGTFEFARGGNLTAGWHYGKVTQLSDENFKLGQDVFTGAKDDIKVTDAWKWGFYFGITLDARIFNSLFARN</sequence>
<name>A0A3S3U1Y4_9FLAO</name>
<dbReference type="PROSITE" id="PS51257">
    <property type="entry name" value="PROKAR_LIPOPROTEIN"/>
    <property type="match status" value="1"/>
</dbReference>
<dbReference type="RefSeq" id="WP_128388550.1">
    <property type="nucleotide sequence ID" value="NZ_SBII01000002.1"/>
</dbReference>
<keyword evidence="3" id="KW-1185">Reference proteome</keyword>
<reference evidence="2 3" key="1">
    <citation type="submission" date="2019-01" db="EMBL/GenBank/DDBJ databases">
        <title>Flavobacterium sp. nov.,isolated from freshwater.</title>
        <authorList>
            <person name="Zhang R."/>
            <person name="Du Z.-J."/>
        </authorList>
    </citation>
    <scope>NUCLEOTIDE SEQUENCE [LARGE SCALE GENOMIC DNA]</scope>
    <source>
        <strain evidence="2 3">1E403</strain>
    </source>
</reference>
<evidence type="ECO:0000313" key="2">
    <source>
        <dbReference type="EMBL" id="RWX02272.1"/>
    </source>
</evidence>
<evidence type="ECO:0000313" key="3">
    <source>
        <dbReference type="Proteomes" id="UP000287527"/>
    </source>
</evidence>
<keyword evidence="1" id="KW-0732">Signal</keyword>
<accession>A0A3S3U1Y4</accession>
<dbReference type="OrthoDB" id="1442641at2"/>
<dbReference type="EMBL" id="SBII01000002">
    <property type="protein sequence ID" value="RWX02272.1"/>
    <property type="molecule type" value="Genomic_DNA"/>
</dbReference>
<feature type="chain" id="PRO_5018707010" evidence="1">
    <location>
        <begin position="21"/>
        <end position="450"/>
    </location>
</feature>
<organism evidence="2 3">
    <name type="scientific">Flavobacterium cerinum</name>
    <dbReference type="NCBI Taxonomy" id="2502784"/>
    <lineage>
        <taxon>Bacteria</taxon>
        <taxon>Pseudomonadati</taxon>
        <taxon>Bacteroidota</taxon>
        <taxon>Flavobacteriia</taxon>
        <taxon>Flavobacteriales</taxon>
        <taxon>Flavobacteriaceae</taxon>
        <taxon>Flavobacterium</taxon>
    </lineage>
</organism>
<dbReference type="Proteomes" id="UP000287527">
    <property type="component" value="Unassembled WGS sequence"/>
</dbReference>
<feature type="signal peptide" evidence="1">
    <location>
        <begin position="1"/>
        <end position="20"/>
    </location>
</feature>
<evidence type="ECO:0000256" key="1">
    <source>
        <dbReference type="SAM" id="SignalP"/>
    </source>
</evidence>
<protein>
    <submittedName>
        <fullName evidence="2">Uncharacterized protein</fullName>
    </submittedName>
</protein>
<dbReference type="AlphaFoldDB" id="A0A3S3U1Y4"/>
<comment type="caution">
    <text evidence="2">The sequence shown here is derived from an EMBL/GenBank/DDBJ whole genome shotgun (WGS) entry which is preliminary data.</text>
</comment>
<proteinExistence type="predicted"/>